<dbReference type="AlphaFoldDB" id="A0A0G0ZAN6"/>
<sequence length="31" mass="3379">MLPIVIMLLLIGMLVVFAESSALGPLIYTIF</sequence>
<dbReference type="InterPro" id="IPR046031">
    <property type="entry name" value="DUF5989"/>
</dbReference>
<reference evidence="1 2" key="1">
    <citation type="journal article" date="2015" name="Nature">
        <title>rRNA introns, odd ribosomes, and small enigmatic genomes across a large radiation of phyla.</title>
        <authorList>
            <person name="Brown C.T."/>
            <person name="Hug L.A."/>
            <person name="Thomas B.C."/>
            <person name="Sharon I."/>
            <person name="Castelle C.J."/>
            <person name="Singh A."/>
            <person name="Wilkins M.J."/>
            <person name="Williams K.H."/>
            <person name="Banfield J.F."/>
        </authorList>
    </citation>
    <scope>NUCLEOTIDE SEQUENCE [LARGE SCALE GENOMIC DNA]</scope>
</reference>
<dbReference type="EMBL" id="LCDF01000042">
    <property type="protein sequence ID" value="KKS45704.1"/>
    <property type="molecule type" value="Genomic_DNA"/>
</dbReference>
<proteinExistence type="predicted"/>
<name>A0A0G0ZAN6_9BACT</name>
<accession>A0A0G0ZAN6</accession>
<organism evidence="1 2">
    <name type="scientific">Candidatus Giovannonibacteria bacterium GW2011_GWF2_42_19</name>
    <dbReference type="NCBI Taxonomy" id="1618659"/>
    <lineage>
        <taxon>Bacteria</taxon>
        <taxon>Candidatus Giovannoniibacteriota</taxon>
    </lineage>
</organism>
<comment type="caution">
    <text evidence="1">The sequence shown here is derived from an EMBL/GenBank/DDBJ whole genome shotgun (WGS) entry which is preliminary data.</text>
</comment>
<evidence type="ECO:0000313" key="1">
    <source>
        <dbReference type="EMBL" id="KKS45704.1"/>
    </source>
</evidence>
<evidence type="ECO:0000313" key="2">
    <source>
        <dbReference type="Proteomes" id="UP000034036"/>
    </source>
</evidence>
<dbReference type="Proteomes" id="UP000034036">
    <property type="component" value="Unassembled WGS sequence"/>
</dbReference>
<protein>
    <submittedName>
        <fullName evidence="1">Uncharacterized protein</fullName>
    </submittedName>
</protein>
<dbReference type="Pfam" id="PF19451">
    <property type="entry name" value="DUF5989"/>
    <property type="match status" value="1"/>
</dbReference>
<gene>
    <name evidence="1" type="ORF">UV11_C0042G0003</name>
</gene>